<accession>A0A1H2ZIT6</accession>
<feature type="signal peptide" evidence="1">
    <location>
        <begin position="1"/>
        <end position="23"/>
    </location>
</feature>
<dbReference type="SUPFAM" id="SSF55797">
    <property type="entry name" value="PR-1-like"/>
    <property type="match status" value="1"/>
</dbReference>
<evidence type="ECO:0000313" key="4">
    <source>
        <dbReference type="Proteomes" id="UP000199529"/>
    </source>
</evidence>
<evidence type="ECO:0000313" key="3">
    <source>
        <dbReference type="EMBL" id="SDX17237.1"/>
    </source>
</evidence>
<keyword evidence="1" id="KW-0732">Signal</keyword>
<reference evidence="4" key="1">
    <citation type="submission" date="2016-10" db="EMBL/GenBank/DDBJ databases">
        <authorList>
            <person name="Varghese N."/>
            <person name="Submissions S."/>
        </authorList>
    </citation>
    <scope>NUCLEOTIDE SEQUENCE [LARGE SCALE GENOMIC DNA]</scope>
    <source>
        <strain evidence="4">CGMCC 4.3530</strain>
    </source>
</reference>
<name>A0A1H2ZIT6_9PSEU</name>
<dbReference type="AlphaFoldDB" id="A0A1H2ZIT6"/>
<dbReference type="Gene3D" id="3.40.33.10">
    <property type="entry name" value="CAP"/>
    <property type="match status" value="1"/>
</dbReference>
<evidence type="ECO:0000259" key="2">
    <source>
        <dbReference type="Pfam" id="PF00188"/>
    </source>
</evidence>
<dbReference type="InterPro" id="IPR014044">
    <property type="entry name" value="CAP_dom"/>
</dbReference>
<dbReference type="InterPro" id="IPR035940">
    <property type="entry name" value="CAP_sf"/>
</dbReference>
<dbReference type="Proteomes" id="UP000199529">
    <property type="component" value="Unassembled WGS sequence"/>
</dbReference>
<gene>
    <name evidence="3" type="ORF">SAMN05216215_100868</name>
</gene>
<dbReference type="PROSITE" id="PS51318">
    <property type="entry name" value="TAT"/>
    <property type="match status" value="1"/>
</dbReference>
<feature type="domain" description="SCP" evidence="2">
    <location>
        <begin position="42"/>
        <end position="153"/>
    </location>
</feature>
<evidence type="ECO:0000256" key="1">
    <source>
        <dbReference type="SAM" id="SignalP"/>
    </source>
</evidence>
<dbReference type="Pfam" id="PF00188">
    <property type="entry name" value="CAP"/>
    <property type="match status" value="1"/>
</dbReference>
<feature type="chain" id="PRO_5038750891" evidence="1">
    <location>
        <begin position="24"/>
        <end position="155"/>
    </location>
</feature>
<organism evidence="3 4">
    <name type="scientific">Saccharopolyspora shandongensis</name>
    <dbReference type="NCBI Taxonomy" id="418495"/>
    <lineage>
        <taxon>Bacteria</taxon>
        <taxon>Bacillati</taxon>
        <taxon>Actinomycetota</taxon>
        <taxon>Actinomycetes</taxon>
        <taxon>Pseudonocardiales</taxon>
        <taxon>Pseudonocardiaceae</taxon>
        <taxon>Saccharopolyspora</taxon>
    </lineage>
</organism>
<dbReference type="EMBL" id="FNOK01000008">
    <property type="protein sequence ID" value="SDX17237.1"/>
    <property type="molecule type" value="Genomic_DNA"/>
</dbReference>
<dbReference type="InterPro" id="IPR006311">
    <property type="entry name" value="TAT_signal"/>
</dbReference>
<sequence length="155" mass="16202">MKPPNLRRSVITLVALMIGTGTAAALAPVAGAATSVEDQVVALVNKERAGAGCRAVKVDSRLTKAASEHSADMAKRAYLDHTTPDGVTFTQRISKAGHPSPGAENIAQGYQSADEVMAGWMKSDGHKANILNCSIKTIGVGFDANGDYWTQDFGS</sequence>
<proteinExistence type="predicted"/>
<dbReference type="STRING" id="418495.SAMN05216215_100868"/>
<protein>
    <submittedName>
        <fullName evidence="3">Uncharacterized conserved protein YkwD, contains CAP (CSP/antigen 5/PR1) domain</fullName>
    </submittedName>
</protein>
<dbReference type="CDD" id="cd05379">
    <property type="entry name" value="CAP_bacterial"/>
    <property type="match status" value="1"/>
</dbReference>
<keyword evidence="4" id="KW-1185">Reference proteome</keyword>
<dbReference type="PANTHER" id="PTHR31157:SF1">
    <property type="entry name" value="SCP DOMAIN-CONTAINING PROTEIN"/>
    <property type="match status" value="1"/>
</dbReference>
<dbReference type="PANTHER" id="PTHR31157">
    <property type="entry name" value="SCP DOMAIN-CONTAINING PROTEIN"/>
    <property type="match status" value="1"/>
</dbReference>